<accession>D3GGL1</accession>
<name>D3GGL1_9RHAB</name>
<organism evidence="1 2">
    <name type="scientific">Hapavirus ngaingan</name>
    <dbReference type="NCBI Taxonomy" id="1972623"/>
    <lineage>
        <taxon>Viruses</taxon>
        <taxon>Riboviria</taxon>
        <taxon>Orthornavirae</taxon>
        <taxon>Negarnaviricota</taxon>
        <taxon>Haploviricotina</taxon>
        <taxon>Monjiviricetes</taxon>
        <taxon>Mononegavirales</taxon>
        <taxon>Rhabdoviridae</taxon>
        <taxon>Alpharhabdovirinae</taxon>
        <taxon>Hapavirus</taxon>
    </lineage>
</organism>
<dbReference type="GeneID" id="8888113"/>
<dbReference type="RefSeq" id="YP_003518283.1">
    <property type="nucleotide sequence ID" value="NC_013955.1"/>
</dbReference>
<evidence type="ECO:0000313" key="1">
    <source>
        <dbReference type="EMBL" id="ACX83602.1"/>
    </source>
</evidence>
<sequence length="58" mass="6909">MSCKMHMEHIWFAKTTIKDMIQKNLTRQIQSHQLPHPKPRVQHLGNGLRCWKMALRSS</sequence>
<keyword evidence="2" id="KW-1185">Reference proteome</keyword>
<evidence type="ECO:0000313" key="2">
    <source>
        <dbReference type="Proteomes" id="UP000154509"/>
    </source>
</evidence>
<proteinExistence type="predicted"/>
<gene>
    <name evidence="1" type="primary">P</name>
</gene>
<protein>
    <submittedName>
        <fullName evidence="1">Protein P'2</fullName>
    </submittedName>
</protein>
<reference evidence="1 2" key="1">
    <citation type="journal article" date="2010" name="Virology">
        <title>Ngaingan virus, a macropod-associated rhabdovirus, contains a second glycoprotein gene and seven novel open reading frames.</title>
        <authorList>
            <person name="Gubala A."/>
            <person name="Davis S."/>
            <person name="Weir R."/>
            <person name="Melville L."/>
            <person name="Cowled C."/>
            <person name="Walker P."/>
            <person name="Boyle D."/>
        </authorList>
    </citation>
    <scope>NUCLEOTIDE SEQUENCE [LARGE SCALE GENOMIC DNA]</scope>
    <source>
        <strain evidence="1">MRM14556</strain>
    </source>
</reference>
<dbReference type="EMBL" id="FJ715959">
    <property type="protein sequence ID" value="ACX83602.1"/>
    <property type="molecule type" value="Viral_cRNA"/>
</dbReference>
<dbReference type="Proteomes" id="UP000154509">
    <property type="component" value="Segment"/>
</dbReference>